<evidence type="ECO:0000313" key="1">
    <source>
        <dbReference type="EMBL" id="GAA0696511.1"/>
    </source>
</evidence>
<organism evidence="1 2">
    <name type="scientific">Marinobacterium maritimum</name>
    <dbReference type="NCBI Taxonomy" id="500162"/>
    <lineage>
        <taxon>Bacteria</taxon>
        <taxon>Pseudomonadati</taxon>
        <taxon>Pseudomonadota</taxon>
        <taxon>Gammaproteobacteria</taxon>
        <taxon>Oceanospirillales</taxon>
        <taxon>Oceanospirillaceae</taxon>
        <taxon>Marinobacterium</taxon>
    </lineage>
</organism>
<reference evidence="1 2" key="1">
    <citation type="journal article" date="2019" name="Int. J. Syst. Evol. Microbiol.">
        <title>The Global Catalogue of Microorganisms (GCM) 10K type strain sequencing project: providing services to taxonomists for standard genome sequencing and annotation.</title>
        <authorList>
            <consortium name="The Broad Institute Genomics Platform"/>
            <consortium name="The Broad Institute Genome Sequencing Center for Infectious Disease"/>
            <person name="Wu L."/>
            <person name="Ma J."/>
        </authorList>
    </citation>
    <scope>NUCLEOTIDE SEQUENCE [LARGE SCALE GENOMIC DNA]</scope>
    <source>
        <strain evidence="1 2">JCM 15134</strain>
    </source>
</reference>
<dbReference type="RefSeq" id="WP_343806544.1">
    <property type="nucleotide sequence ID" value="NZ_BAAAET010000003.1"/>
</dbReference>
<gene>
    <name evidence="1" type="ORF">GCM10009104_25660</name>
</gene>
<accession>A0ABN1I898</accession>
<name>A0ABN1I898_9GAMM</name>
<evidence type="ECO:0000313" key="2">
    <source>
        <dbReference type="Proteomes" id="UP001499915"/>
    </source>
</evidence>
<dbReference type="EMBL" id="BAAAET010000003">
    <property type="protein sequence ID" value="GAA0696511.1"/>
    <property type="molecule type" value="Genomic_DNA"/>
</dbReference>
<dbReference type="Proteomes" id="UP001499915">
    <property type="component" value="Unassembled WGS sequence"/>
</dbReference>
<keyword evidence="2" id="KW-1185">Reference proteome</keyword>
<proteinExistence type="predicted"/>
<sequence length="113" mass="12782">MNEAQTSSSNINLEILNSLVAGHQLYGGDLISTLQFRKNDIEELFEEATWLLENNEPLPSYVLEMLPHDVECYELLTGGQLPIKLIGLLSTHGYYELVIETFCKLKKGKTQHS</sequence>
<protein>
    <submittedName>
        <fullName evidence="1">Uncharacterized protein</fullName>
    </submittedName>
</protein>
<comment type="caution">
    <text evidence="1">The sequence shown here is derived from an EMBL/GenBank/DDBJ whole genome shotgun (WGS) entry which is preliminary data.</text>
</comment>